<comment type="caution">
    <text evidence="1">The sequence shown here is derived from an EMBL/GenBank/DDBJ whole genome shotgun (WGS) entry which is preliminary data.</text>
</comment>
<name>A0ABS8GJQ1_9MICC</name>
<sequence>MVDDTWRISVALLEKGADAENATKYWSSRPGETGRIVWDHKSSEIFGAVSATQAAKLASRFVTASFIGNACVGCGEVPRPVVVTSRAAASALRTSQNGALCRACREAESAEQSRHRDRIGKWMASFAAPLPDELKTLDEMLLLDKFTQSDPFKDRRLRGWLLERAGFAPDEVGQLLEMGILYPETVTKPENLVFGSESINYRPFEIDWSPAGEGPLIARFEAIEQLASQELHKAVDKFPHELETLAKNSIVWEAERYLRFQLGDRGIDDPTEAQLTRFRESVIEGWARYSLGEVYSAIWPGCAKAADNRARNPNMGRNSVTGSAVNAIVKTLEDFGSGQRRAKPYTQPYKLPFGSRTVSIFRIALDLDPLSALESDVVAALGVEAHPLPASEEILEKARKIHAVCLQSMPEEHAFVATMVSLNLLVEYYDSETINAARAAFAGQRMASGLAIPDIS</sequence>
<dbReference type="RefSeq" id="WP_227891709.1">
    <property type="nucleotide sequence ID" value="NZ_JAJFZQ010000006.1"/>
</dbReference>
<evidence type="ECO:0000313" key="2">
    <source>
        <dbReference type="Proteomes" id="UP001139168"/>
    </source>
</evidence>
<organism evidence="1 2">
    <name type="scientific">Arthrobacter gengyunqii</name>
    <dbReference type="NCBI Taxonomy" id="2886940"/>
    <lineage>
        <taxon>Bacteria</taxon>
        <taxon>Bacillati</taxon>
        <taxon>Actinomycetota</taxon>
        <taxon>Actinomycetes</taxon>
        <taxon>Micrococcales</taxon>
        <taxon>Micrococcaceae</taxon>
        <taxon>Arthrobacter</taxon>
    </lineage>
</organism>
<reference evidence="1" key="1">
    <citation type="submission" date="2021-10" db="EMBL/GenBank/DDBJ databases">
        <title>Novel species in genus Arthrobacter.</title>
        <authorList>
            <person name="Liu Y."/>
        </authorList>
    </citation>
    <scope>NUCLEOTIDE SEQUENCE</scope>
    <source>
        <strain evidence="1">Zg-Y786</strain>
    </source>
</reference>
<proteinExistence type="predicted"/>
<accession>A0ABS8GJQ1</accession>
<keyword evidence="2" id="KW-1185">Reference proteome</keyword>
<dbReference type="Proteomes" id="UP001139168">
    <property type="component" value="Unassembled WGS sequence"/>
</dbReference>
<dbReference type="EMBL" id="JAJFZQ010000006">
    <property type="protein sequence ID" value="MCC3266902.1"/>
    <property type="molecule type" value="Genomic_DNA"/>
</dbReference>
<evidence type="ECO:0000313" key="1">
    <source>
        <dbReference type="EMBL" id="MCC3266902.1"/>
    </source>
</evidence>
<gene>
    <name evidence="1" type="ORF">LJ752_12725</name>
</gene>
<protein>
    <submittedName>
        <fullName evidence="1">Uncharacterized protein</fullName>
    </submittedName>
</protein>